<dbReference type="eggNOG" id="COG0604">
    <property type="taxonomic scope" value="Bacteria"/>
</dbReference>
<accession>F5RGS5</accession>
<dbReference type="RefSeq" id="WP_008063980.1">
    <property type="nucleotide sequence ID" value="NZ_AFHG01000058.1"/>
</dbReference>
<evidence type="ECO:0000259" key="1">
    <source>
        <dbReference type="SMART" id="SM00829"/>
    </source>
</evidence>
<dbReference type="EMBL" id="AFHG01000058">
    <property type="protein sequence ID" value="EGK70129.1"/>
    <property type="molecule type" value="Genomic_DNA"/>
</dbReference>
<name>F5RGS5_METUF</name>
<protein>
    <submittedName>
        <fullName evidence="2">Zinc-type alcohol dehydrogenase-like protein</fullName>
    </submittedName>
</protein>
<dbReference type="CDD" id="cd08276">
    <property type="entry name" value="MDR7"/>
    <property type="match status" value="1"/>
</dbReference>
<dbReference type="InterPro" id="IPR036291">
    <property type="entry name" value="NAD(P)-bd_dom_sf"/>
</dbReference>
<dbReference type="Proteomes" id="UP000005019">
    <property type="component" value="Unassembled WGS sequence"/>
</dbReference>
<dbReference type="Pfam" id="PF00107">
    <property type="entry name" value="ADH_zinc_N"/>
    <property type="match status" value="1"/>
</dbReference>
<dbReference type="InterPro" id="IPR013149">
    <property type="entry name" value="ADH-like_C"/>
</dbReference>
<proteinExistence type="predicted"/>
<reference evidence="2 3" key="1">
    <citation type="journal article" date="2011" name="J. Bacteriol.">
        <title>Genome sequence of Methyloversatilis universalis FAM5T, a methylotrophic representative of the order Rhodocyclales.</title>
        <authorList>
            <person name="Kittichotirat W."/>
            <person name="Good N.M."/>
            <person name="Hall R."/>
            <person name="Bringel F."/>
            <person name="Lajus A."/>
            <person name="Medigue C."/>
            <person name="Smalley N.E."/>
            <person name="Beck D."/>
            <person name="Bumgarner R."/>
            <person name="Vuilleumier S."/>
            <person name="Kalyuzhnaya M.G."/>
        </authorList>
    </citation>
    <scope>NUCLEOTIDE SEQUENCE [LARGE SCALE GENOMIC DNA]</scope>
    <source>
        <strain evidence="3">ATCC BAA-1314 / JCM 13912 / FAM5</strain>
    </source>
</reference>
<dbReference type="SUPFAM" id="SSF51735">
    <property type="entry name" value="NAD(P)-binding Rossmann-fold domains"/>
    <property type="match status" value="1"/>
</dbReference>
<dbReference type="InterPro" id="IPR013154">
    <property type="entry name" value="ADH-like_N"/>
</dbReference>
<dbReference type="SUPFAM" id="SSF50129">
    <property type="entry name" value="GroES-like"/>
    <property type="match status" value="1"/>
</dbReference>
<dbReference type="Pfam" id="PF08240">
    <property type="entry name" value="ADH_N"/>
    <property type="match status" value="1"/>
</dbReference>
<dbReference type="Gene3D" id="3.90.180.10">
    <property type="entry name" value="Medium-chain alcohol dehydrogenases, catalytic domain"/>
    <property type="match status" value="1"/>
</dbReference>
<evidence type="ECO:0000313" key="3">
    <source>
        <dbReference type="Proteomes" id="UP000005019"/>
    </source>
</evidence>
<dbReference type="InterPro" id="IPR020843">
    <property type="entry name" value="ER"/>
</dbReference>
<dbReference type="AlphaFoldDB" id="F5RGS5"/>
<organism evidence="2 3">
    <name type="scientific">Methyloversatilis universalis (strain ATCC BAA-1314 / DSM 25237 / JCM 13912 / CCUG 52030 / FAM5)</name>
    <dbReference type="NCBI Taxonomy" id="1000565"/>
    <lineage>
        <taxon>Bacteria</taxon>
        <taxon>Pseudomonadati</taxon>
        <taxon>Pseudomonadota</taxon>
        <taxon>Betaproteobacteria</taxon>
        <taxon>Nitrosomonadales</taxon>
        <taxon>Sterolibacteriaceae</taxon>
        <taxon>Methyloversatilis</taxon>
    </lineage>
</organism>
<dbReference type="Gene3D" id="3.40.50.720">
    <property type="entry name" value="NAD(P)-binding Rossmann-like Domain"/>
    <property type="match status" value="1"/>
</dbReference>
<comment type="caution">
    <text evidence="2">The sequence shown here is derived from an EMBL/GenBank/DDBJ whole genome shotgun (WGS) entry which is preliminary data.</text>
</comment>
<keyword evidence="3" id="KW-1185">Reference proteome</keyword>
<gene>
    <name evidence="2" type="ORF">METUNv1_03516</name>
</gene>
<dbReference type="PANTHER" id="PTHR45033:SF2">
    <property type="entry name" value="ZINC-TYPE ALCOHOL DEHYDROGENASE-LIKE PROTEIN C1773.06C"/>
    <property type="match status" value="1"/>
</dbReference>
<dbReference type="InterPro" id="IPR052711">
    <property type="entry name" value="Zinc_ADH-like"/>
</dbReference>
<dbReference type="InterPro" id="IPR011032">
    <property type="entry name" value="GroES-like_sf"/>
</dbReference>
<dbReference type="GO" id="GO:0016491">
    <property type="term" value="F:oxidoreductase activity"/>
    <property type="evidence" value="ECO:0007669"/>
    <property type="project" value="InterPro"/>
</dbReference>
<dbReference type="SMART" id="SM00829">
    <property type="entry name" value="PKS_ER"/>
    <property type="match status" value="1"/>
</dbReference>
<dbReference type="STRING" id="1000565.METUNv1_03516"/>
<dbReference type="PANTHER" id="PTHR45033">
    <property type="match status" value="1"/>
</dbReference>
<evidence type="ECO:0000313" key="2">
    <source>
        <dbReference type="EMBL" id="EGK70129.1"/>
    </source>
</evidence>
<sequence>MRYQAYREQCNADSLTVIETDVPRPGPGQVLVKMRAASLNYRDLFILQGLYPGVDSKDLIPLSDGAGEVVEVGAGVDRFATGDHVIGTFFETWISGRLQPAYFGKTLGGTTTGVLTEYRLFPQESLVAKPAHLSFEEAATLPCAALTAWNALFEGPAPLRAGERVLVLGTGGVSMFALQLAHAAGAEVIATSSSDAKLEKAKSLGATTLINYRSHPEWDQEVRNATGGAGVHHVVEVGGPGTLQRSIASLGQNGQAHLIGVLTGGEINPLPLLFTTSTVRGVFVGSREMFESMNAVISLHKIRPVIDRVFGFTEARAALAHQQSQAHVGKVVVSIN</sequence>
<feature type="domain" description="Enoyl reductase (ER)" evidence="1">
    <location>
        <begin position="11"/>
        <end position="333"/>
    </location>
</feature>
<dbReference type="OrthoDB" id="9787435at2"/>